<proteinExistence type="predicted"/>
<dbReference type="Pfam" id="PF07179">
    <property type="entry name" value="SseB"/>
    <property type="match status" value="1"/>
</dbReference>
<feature type="region of interest" description="Disordered" evidence="1">
    <location>
        <begin position="185"/>
        <end position="205"/>
    </location>
</feature>
<dbReference type="AlphaFoldDB" id="A0A3N4Z5L9"/>
<comment type="caution">
    <text evidence="3">The sequence shown here is derived from an EMBL/GenBank/DDBJ whole genome shotgun (WGS) entry which is preliminary data.</text>
</comment>
<protein>
    <submittedName>
        <fullName evidence="3">Type III secretion system (T3SS) SseB-like protein</fullName>
    </submittedName>
</protein>
<evidence type="ECO:0000313" key="4">
    <source>
        <dbReference type="Proteomes" id="UP000280726"/>
    </source>
</evidence>
<evidence type="ECO:0000313" key="3">
    <source>
        <dbReference type="EMBL" id="RPF26430.1"/>
    </source>
</evidence>
<organism evidence="3 4">
    <name type="scientific">Georgenia muralis</name>
    <dbReference type="NCBI Taxonomy" id="154117"/>
    <lineage>
        <taxon>Bacteria</taxon>
        <taxon>Bacillati</taxon>
        <taxon>Actinomycetota</taxon>
        <taxon>Actinomycetes</taxon>
        <taxon>Micrococcales</taxon>
        <taxon>Bogoriellaceae</taxon>
        <taxon>Georgenia</taxon>
    </lineage>
</organism>
<dbReference type="Proteomes" id="UP000280726">
    <property type="component" value="Unassembled WGS sequence"/>
</dbReference>
<dbReference type="EMBL" id="RKRA01000001">
    <property type="protein sequence ID" value="RPF26430.1"/>
    <property type="molecule type" value="Genomic_DNA"/>
</dbReference>
<sequence>MAETPLTRQAALMKDLGMWVHRASAPGWDEIRLLLKPVGEAVHVRIEEVRGRGSVVRTGELAPGSQAYADVHELRDLLYTHPSGTWHTFLIHLHARAWPVPTVSVDGVADYDDEPPHWEEGESADLSAEDLLEDYTTYPRTREATPEWVVRRVAEAGLHLPYIPAGESAPGRWPVVDAGSLGGADGPGAAAPRAVTDTRSGHRHVPRLAAPPERLTVLVDRDGIPHEDGRRPQQHRRTVPGSASVREILDGLGLPLLFVDGHGTWMVVRGTSGADGAHTLGVVVQEGGGAVVHVTTDLEPWQLADEEGELALYYRSVPGPPAEVVAAAELDETWTPTRPRGAVADNLPVRRALERYSAAPGADRGLDVLRQALGGQLLLDCTGTVLGPDGEPTRVVVNFVTAPDGEKALPAFTHHSELVAFRRDDDGAARSLVQPAHGVLEFFVADGDAAWLYINPAGPPLGIHRDQVELALRPGHNAAVKNALMGCGPTGVPLGPHPDRPPSMQVLFDALRTEGGFLFLGEGAATTGTLLAFSSAVEVAAHDRSLPFRRTEVHRVLEQVTSDGLDVLRINPGGPQAEIPAEQVRRFLGLPPA</sequence>
<evidence type="ECO:0000256" key="1">
    <source>
        <dbReference type="SAM" id="MobiDB-lite"/>
    </source>
</evidence>
<name>A0A3N4Z5L9_9MICO</name>
<keyword evidence="4" id="KW-1185">Reference proteome</keyword>
<dbReference type="RefSeq" id="WP_123914992.1">
    <property type="nucleotide sequence ID" value="NZ_RKRA01000001.1"/>
</dbReference>
<feature type="domain" description="SseB protein N-terminal" evidence="2">
    <location>
        <begin position="350"/>
        <end position="468"/>
    </location>
</feature>
<reference evidence="3 4" key="1">
    <citation type="submission" date="2018-11" db="EMBL/GenBank/DDBJ databases">
        <title>Sequencing the genomes of 1000 actinobacteria strains.</title>
        <authorList>
            <person name="Klenk H.-P."/>
        </authorList>
    </citation>
    <scope>NUCLEOTIDE SEQUENCE [LARGE SCALE GENOMIC DNA]</scope>
    <source>
        <strain evidence="3 4">DSM 14418</strain>
    </source>
</reference>
<dbReference type="OrthoDB" id="5116169at2"/>
<gene>
    <name evidence="3" type="ORF">EDD32_0870</name>
</gene>
<dbReference type="InterPro" id="IPR009839">
    <property type="entry name" value="SseB_N"/>
</dbReference>
<evidence type="ECO:0000259" key="2">
    <source>
        <dbReference type="Pfam" id="PF07179"/>
    </source>
</evidence>
<accession>A0A3N4Z5L9</accession>